<protein>
    <submittedName>
        <fullName evidence="1">Uncharacterized protein</fullName>
    </submittedName>
</protein>
<accession>A0A2V5HSB0</accession>
<name>A0A2V5HSB0_ASPV1</name>
<dbReference type="Proteomes" id="UP000249829">
    <property type="component" value="Unassembled WGS sequence"/>
</dbReference>
<dbReference type="AlphaFoldDB" id="A0A2V5HSB0"/>
<gene>
    <name evidence="1" type="ORF">BO99DRAFT_402993</name>
</gene>
<organism evidence="1 2">
    <name type="scientific">Aspergillus violaceofuscus (strain CBS 115571)</name>
    <dbReference type="NCBI Taxonomy" id="1450538"/>
    <lineage>
        <taxon>Eukaryota</taxon>
        <taxon>Fungi</taxon>
        <taxon>Dikarya</taxon>
        <taxon>Ascomycota</taxon>
        <taxon>Pezizomycotina</taxon>
        <taxon>Eurotiomycetes</taxon>
        <taxon>Eurotiomycetidae</taxon>
        <taxon>Eurotiales</taxon>
        <taxon>Aspergillaceae</taxon>
        <taxon>Aspergillus</taxon>
    </lineage>
</organism>
<dbReference type="EMBL" id="KZ825137">
    <property type="protein sequence ID" value="PYI19170.1"/>
    <property type="molecule type" value="Genomic_DNA"/>
</dbReference>
<reference evidence="1 2" key="1">
    <citation type="submission" date="2018-02" db="EMBL/GenBank/DDBJ databases">
        <title>The genomes of Aspergillus section Nigri reveals drivers in fungal speciation.</title>
        <authorList>
            <consortium name="DOE Joint Genome Institute"/>
            <person name="Vesth T.C."/>
            <person name="Nybo J."/>
            <person name="Theobald S."/>
            <person name="Brandl J."/>
            <person name="Frisvad J.C."/>
            <person name="Nielsen K.F."/>
            <person name="Lyhne E.K."/>
            <person name="Kogle M.E."/>
            <person name="Kuo A."/>
            <person name="Riley R."/>
            <person name="Clum A."/>
            <person name="Nolan M."/>
            <person name="Lipzen A."/>
            <person name="Salamov A."/>
            <person name="Henrissat B."/>
            <person name="Wiebenga A."/>
            <person name="De vries R.P."/>
            <person name="Grigoriev I.V."/>
            <person name="Mortensen U.H."/>
            <person name="Andersen M.R."/>
            <person name="Baker S.E."/>
        </authorList>
    </citation>
    <scope>NUCLEOTIDE SEQUENCE [LARGE SCALE GENOMIC DNA]</scope>
    <source>
        <strain evidence="1 2">CBS 115571</strain>
    </source>
</reference>
<proteinExistence type="predicted"/>
<keyword evidence="2" id="KW-1185">Reference proteome</keyword>
<sequence length="90" mass="9734">MGRRLAGRSLCWLVSKSATSQSTVQYTPILYTAPQGGGPDGPDAWLTASLQHGAPHCSLLARRQLGFIFCQIMWTPQPLVIKGDMSSICT</sequence>
<evidence type="ECO:0000313" key="1">
    <source>
        <dbReference type="EMBL" id="PYI19170.1"/>
    </source>
</evidence>
<evidence type="ECO:0000313" key="2">
    <source>
        <dbReference type="Proteomes" id="UP000249829"/>
    </source>
</evidence>